<keyword evidence="4" id="KW-0808">Transferase</keyword>
<dbReference type="Gene3D" id="3.40.50.2000">
    <property type="entry name" value="Glycogen Phosphorylase B"/>
    <property type="match status" value="2"/>
</dbReference>
<dbReference type="SUPFAM" id="SSF53756">
    <property type="entry name" value="UDP-Glycosyltransferase/glycogen phosphorylase"/>
    <property type="match status" value="1"/>
</dbReference>
<keyword evidence="5" id="KW-1185">Reference proteome</keyword>
<evidence type="ECO:0000313" key="4">
    <source>
        <dbReference type="EMBL" id="QDS97524.1"/>
    </source>
</evidence>
<evidence type="ECO:0000256" key="1">
    <source>
        <dbReference type="SAM" id="MobiDB-lite"/>
    </source>
</evidence>
<dbReference type="PANTHER" id="PTHR12526:SF634">
    <property type="entry name" value="BLL3361 PROTEIN"/>
    <property type="match status" value="1"/>
</dbReference>
<dbReference type="Pfam" id="PF00534">
    <property type="entry name" value="Glycos_transf_1"/>
    <property type="match status" value="1"/>
</dbReference>
<protein>
    <submittedName>
        <fullName evidence="4">GDP-mannose-dependent alpha-(1-2)-phosphatidylinositol mannosyltransferase</fullName>
    </submittedName>
</protein>
<dbReference type="InterPro" id="IPR001296">
    <property type="entry name" value="Glyco_trans_1"/>
</dbReference>
<dbReference type="PANTHER" id="PTHR12526">
    <property type="entry name" value="GLYCOSYLTRANSFERASE"/>
    <property type="match status" value="1"/>
</dbReference>
<dbReference type="Pfam" id="PF13439">
    <property type="entry name" value="Glyco_transf_4"/>
    <property type="match status" value="1"/>
</dbReference>
<accession>A0A517MRM3</accession>
<feature type="domain" description="Glycosyl transferase family 1" evidence="2">
    <location>
        <begin position="220"/>
        <end position="363"/>
    </location>
</feature>
<dbReference type="OrthoDB" id="232381at2"/>
<reference evidence="4 5" key="1">
    <citation type="submission" date="2019-02" db="EMBL/GenBank/DDBJ databases">
        <title>Deep-cultivation of Planctomycetes and their phenomic and genomic characterization uncovers novel biology.</title>
        <authorList>
            <person name="Wiegand S."/>
            <person name="Jogler M."/>
            <person name="Boedeker C."/>
            <person name="Pinto D."/>
            <person name="Vollmers J."/>
            <person name="Rivas-Marin E."/>
            <person name="Kohn T."/>
            <person name="Peeters S.H."/>
            <person name="Heuer A."/>
            <person name="Rast P."/>
            <person name="Oberbeckmann S."/>
            <person name="Bunk B."/>
            <person name="Jeske O."/>
            <person name="Meyerdierks A."/>
            <person name="Storesund J.E."/>
            <person name="Kallscheuer N."/>
            <person name="Luecker S."/>
            <person name="Lage O.M."/>
            <person name="Pohl T."/>
            <person name="Merkel B.J."/>
            <person name="Hornburger P."/>
            <person name="Mueller R.-W."/>
            <person name="Bruemmer F."/>
            <person name="Labrenz M."/>
            <person name="Spormann A.M."/>
            <person name="Op den Camp H."/>
            <person name="Overmann J."/>
            <person name="Amann R."/>
            <person name="Jetten M.S.M."/>
            <person name="Mascher T."/>
            <person name="Medema M.H."/>
            <person name="Devos D.P."/>
            <person name="Kaster A.-K."/>
            <person name="Ovreas L."/>
            <person name="Rohde M."/>
            <person name="Galperin M.Y."/>
            <person name="Jogler C."/>
        </authorList>
    </citation>
    <scope>NUCLEOTIDE SEQUENCE [LARGE SCALE GENOMIC DNA]</scope>
    <source>
        <strain evidence="4 5">HG15A2</strain>
    </source>
</reference>
<sequence>MEPFSEPRRPLRCLHYLPAVDEELGGVVRAVLDVVSALAEGGHEITLLTHDAKDCPESWSDATQGSTESASLPQVVPLGPLSGPLQRASASDLQIISEHVRASDVVHLHTPWTPSNLQLGKMATQLNKPYVLTLHGMLDDWCFARRKWKKAMYLRMGGTRLLEQAAVIHCTAQEEQRQSQKHAPAARWGVVPCLVDTSQYQSLPGEADARANFPQLSEPGYNLLFLSRIDVKKGVERLIDAAASLTADFPDLKVWIAGPGEPGYLEQLKQRAHRLGISGNIHFVGMVRDQLKLSLYQAADVFVLPTSQENFGLVSVEAMLCNTPVMTTFGVDIWKELEGGGAVITEINAGSVADSLRTLLKNASDETIDNNQQSSLLSRGQRGRQHVLEWLDPRSVVNQMLELYEQAIRFKSSGAS</sequence>
<dbReference type="AlphaFoldDB" id="A0A517MRM3"/>
<organism evidence="4 5">
    <name type="scientific">Adhaeretor mobilis</name>
    <dbReference type="NCBI Taxonomy" id="1930276"/>
    <lineage>
        <taxon>Bacteria</taxon>
        <taxon>Pseudomonadati</taxon>
        <taxon>Planctomycetota</taxon>
        <taxon>Planctomycetia</taxon>
        <taxon>Pirellulales</taxon>
        <taxon>Lacipirellulaceae</taxon>
        <taxon>Adhaeretor</taxon>
    </lineage>
</organism>
<name>A0A517MRM3_9BACT</name>
<keyword evidence="4" id="KW-0328">Glycosyltransferase</keyword>
<dbReference type="RefSeq" id="WP_145057976.1">
    <property type="nucleotide sequence ID" value="NZ_CP036263.1"/>
</dbReference>
<feature type="domain" description="Glycosyltransferase subfamily 4-like N-terminal" evidence="3">
    <location>
        <begin position="25"/>
        <end position="198"/>
    </location>
</feature>
<feature type="compositionally biased region" description="Polar residues" evidence="1">
    <location>
        <begin position="60"/>
        <end position="72"/>
    </location>
</feature>
<gene>
    <name evidence="4" type="primary">pimA_1</name>
    <name evidence="4" type="ORF">HG15A2_07870</name>
</gene>
<dbReference type="Proteomes" id="UP000319852">
    <property type="component" value="Chromosome"/>
</dbReference>
<dbReference type="GO" id="GO:0016757">
    <property type="term" value="F:glycosyltransferase activity"/>
    <property type="evidence" value="ECO:0007669"/>
    <property type="project" value="UniProtKB-KW"/>
</dbReference>
<evidence type="ECO:0000313" key="5">
    <source>
        <dbReference type="Proteomes" id="UP000319852"/>
    </source>
</evidence>
<dbReference type="EMBL" id="CP036263">
    <property type="protein sequence ID" value="QDS97524.1"/>
    <property type="molecule type" value="Genomic_DNA"/>
</dbReference>
<dbReference type="KEGG" id="amob:HG15A2_07870"/>
<dbReference type="InterPro" id="IPR028098">
    <property type="entry name" value="Glyco_trans_4-like_N"/>
</dbReference>
<feature type="region of interest" description="Disordered" evidence="1">
    <location>
        <begin position="56"/>
        <end position="75"/>
    </location>
</feature>
<evidence type="ECO:0000259" key="2">
    <source>
        <dbReference type="Pfam" id="PF00534"/>
    </source>
</evidence>
<proteinExistence type="predicted"/>
<evidence type="ECO:0000259" key="3">
    <source>
        <dbReference type="Pfam" id="PF13439"/>
    </source>
</evidence>